<reference evidence="1 2" key="2">
    <citation type="submission" date="2018-11" db="EMBL/GenBank/DDBJ databases">
        <authorList>
            <consortium name="Pathogen Informatics"/>
        </authorList>
    </citation>
    <scope>NUCLEOTIDE SEQUENCE [LARGE SCALE GENOMIC DNA]</scope>
</reference>
<name>A0A0N5CYK7_THECL</name>
<dbReference type="WBParaSite" id="TCLT_0000553601-mRNA-1">
    <property type="protein sequence ID" value="TCLT_0000553601-mRNA-1"/>
    <property type="gene ID" value="TCLT_0000553601"/>
</dbReference>
<dbReference type="STRING" id="103827.A0A0N5CYK7"/>
<dbReference type="OMA" id="LWGLPQL"/>
<proteinExistence type="predicted"/>
<accession>A0A0N5CYK7</accession>
<organism evidence="3">
    <name type="scientific">Thelazia callipaeda</name>
    <name type="common">Oriental eyeworm</name>
    <name type="synonym">Parasitic nematode</name>
    <dbReference type="NCBI Taxonomy" id="103827"/>
    <lineage>
        <taxon>Eukaryota</taxon>
        <taxon>Metazoa</taxon>
        <taxon>Ecdysozoa</taxon>
        <taxon>Nematoda</taxon>
        <taxon>Chromadorea</taxon>
        <taxon>Rhabditida</taxon>
        <taxon>Spirurina</taxon>
        <taxon>Spiruromorpha</taxon>
        <taxon>Thelazioidea</taxon>
        <taxon>Thelaziidae</taxon>
        <taxon>Thelazia</taxon>
    </lineage>
</organism>
<dbReference type="OrthoDB" id="5871443at2759"/>
<dbReference type="EMBL" id="UYYF01004344">
    <property type="protein sequence ID" value="VDN02780.1"/>
    <property type="molecule type" value="Genomic_DNA"/>
</dbReference>
<keyword evidence="2" id="KW-1185">Reference proteome</keyword>
<sequence length="297" mass="34434">MVLSIVKVIGQCAEQLQRCASITEEYERLIQESKRSAFRNCINKQVCTYELMLFEDCFEQSMRAIRMLSDQDETSISNDFGDSARRYINTVNNCFGSSQATTRLLNLLPSIINDDAIYDRTIYSIEYADHLWGLPQLIPTDPLLDKSATLSCLVKERTGRIFGNGINRFVDSADLKLNNLNNSCILEEKEMHCYRSHLSNNHFYQELLIDRDRIIRSCIRSVRLQTQCHVIDASRLRACLCSAREEFENRIQASILHCVKRSHKLHLREQQANMYRDISSPNAEQYCNVYSSSYKKI</sequence>
<evidence type="ECO:0000313" key="2">
    <source>
        <dbReference type="Proteomes" id="UP000276776"/>
    </source>
</evidence>
<evidence type="ECO:0000313" key="1">
    <source>
        <dbReference type="EMBL" id="VDN02780.1"/>
    </source>
</evidence>
<gene>
    <name evidence="1" type="ORF">TCLT_LOCUS5525</name>
</gene>
<protein>
    <submittedName>
        <fullName evidence="3">CPG4 domain-containing protein</fullName>
    </submittedName>
</protein>
<evidence type="ECO:0000313" key="3">
    <source>
        <dbReference type="WBParaSite" id="TCLT_0000553601-mRNA-1"/>
    </source>
</evidence>
<dbReference type="Proteomes" id="UP000276776">
    <property type="component" value="Unassembled WGS sequence"/>
</dbReference>
<dbReference type="AlphaFoldDB" id="A0A0N5CYK7"/>
<reference evidence="3" key="1">
    <citation type="submission" date="2017-02" db="UniProtKB">
        <authorList>
            <consortium name="WormBaseParasite"/>
        </authorList>
    </citation>
    <scope>IDENTIFICATION</scope>
</reference>